<dbReference type="RefSeq" id="WP_204464320.1">
    <property type="nucleotide sequence ID" value="NZ_JAFBCV010000001.1"/>
</dbReference>
<dbReference type="PRINTS" id="PR00413">
    <property type="entry name" value="HADHALOGNASE"/>
</dbReference>
<dbReference type="PANTHER" id="PTHR46470:SF2">
    <property type="entry name" value="GLYCERALDEHYDE 3-PHOSPHATE PHOSPHATASE"/>
    <property type="match status" value="1"/>
</dbReference>
<dbReference type="InterPro" id="IPR006549">
    <property type="entry name" value="HAD-SF_hydro_IIIA"/>
</dbReference>
<dbReference type="InterPro" id="IPR023214">
    <property type="entry name" value="HAD_sf"/>
</dbReference>
<dbReference type="InterPro" id="IPR051400">
    <property type="entry name" value="HAD-like_hydrolase"/>
</dbReference>
<sequence>MVLKAVLFDLDETLLDRNASLRHFLKGQIERLGDELKTFDAQRYEDEFIKWDENGYVTKETVYKKIIEKFSIQSFSVEDLVRDYKTHFHASSIPFSQLESTLKSLKEKSLKLAIISNGITEFQHRVIKALKVDGYFDEILISEEEGMKKPNKKIFLRAAERLGVKPEECIFVGDHPDNDVRGAEAAGMTGVWKVNQFWERKKTTHEITDLNGVVLLVEQLVD</sequence>
<keyword evidence="2" id="KW-0479">Metal-binding</keyword>
<evidence type="ECO:0000256" key="1">
    <source>
        <dbReference type="ARBA" id="ARBA00001946"/>
    </source>
</evidence>
<gene>
    <name evidence="5" type="ORF">JOC54_000637</name>
</gene>
<dbReference type="GO" id="GO:0016787">
    <property type="term" value="F:hydrolase activity"/>
    <property type="evidence" value="ECO:0007669"/>
    <property type="project" value="UniProtKB-KW"/>
</dbReference>
<accession>A0ABS2SQG3</accession>
<dbReference type="InterPro" id="IPR036412">
    <property type="entry name" value="HAD-like_sf"/>
</dbReference>
<dbReference type="NCBIfam" id="TIGR01549">
    <property type="entry name" value="HAD-SF-IA-v1"/>
    <property type="match status" value="1"/>
</dbReference>
<evidence type="ECO:0000256" key="2">
    <source>
        <dbReference type="ARBA" id="ARBA00022723"/>
    </source>
</evidence>
<keyword evidence="6" id="KW-1185">Reference proteome</keyword>
<dbReference type="PANTHER" id="PTHR46470">
    <property type="entry name" value="N-ACYLNEURAMINATE-9-PHOSPHATASE"/>
    <property type="match status" value="1"/>
</dbReference>
<reference evidence="5" key="1">
    <citation type="submission" date="2021-01" db="EMBL/GenBank/DDBJ databases">
        <title>Genomic Encyclopedia of Type Strains, Phase IV (KMG-IV): sequencing the most valuable type-strain genomes for metagenomic binning, comparative biology and taxonomic classification.</title>
        <authorList>
            <person name="Goeker M."/>
        </authorList>
    </citation>
    <scope>NUCLEOTIDE SEQUENCE</scope>
    <source>
        <strain evidence="5">DSM 21943</strain>
    </source>
</reference>
<evidence type="ECO:0000313" key="6">
    <source>
        <dbReference type="Proteomes" id="UP001179280"/>
    </source>
</evidence>
<dbReference type="Gene3D" id="3.40.50.1000">
    <property type="entry name" value="HAD superfamily/HAD-like"/>
    <property type="match status" value="1"/>
</dbReference>
<dbReference type="Pfam" id="PF13419">
    <property type="entry name" value="HAD_2"/>
    <property type="match status" value="1"/>
</dbReference>
<dbReference type="InterPro" id="IPR006439">
    <property type="entry name" value="HAD-SF_hydro_IA"/>
</dbReference>
<dbReference type="InterPro" id="IPR041492">
    <property type="entry name" value="HAD_2"/>
</dbReference>
<comment type="caution">
    <text evidence="5">The sequence shown here is derived from an EMBL/GenBank/DDBJ whole genome shotgun (WGS) entry which is preliminary data.</text>
</comment>
<dbReference type="NCBIfam" id="TIGR01509">
    <property type="entry name" value="HAD-SF-IA-v3"/>
    <property type="match status" value="1"/>
</dbReference>
<name>A0ABS2SQG3_9BACI</name>
<dbReference type="SFLD" id="SFLDG01135">
    <property type="entry name" value="C1.5.6:_HAD__Beta-PGM__Phospha"/>
    <property type="match status" value="1"/>
</dbReference>
<comment type="cofactor">
    <cofactor evidence="1">
        <name>Mg(2+)</name>
        <dbReference type="ChEBI" id="CHEBI:18420"/>
    </cofactor>
</comment>
<dbReference type="SUPFAM" id="SSF56784">
    <property type="entry name" value="HAD-like"/>
    <property type="match status" value="1"/>
</dbReference>
<dbReference type="NCBIfam" id="TIGR01662">
    <property type="entry name" value="HAD-SF-IIIA"/>
    <property type="match status" value="1"/>
</dbReference>
<evidence type="ECO:0000256" key="3">
    <source>
        <dbReference type="ARBA" id="ARBA00022801"/>
    </source>
</evidence>
<dbReference type="Proteomes" id="UP001179280">
    <property type="component" value="Unassembled WGS sequence"/>
</dbReference>
<organism evidence="5 6">
    <name type="scientific">Shouchella xiaoxiensis</name>
    <dbReference type="NCBI Taxonomy" id="766895"/>
    <lineage>
        <taxon>Bacteria</taxon>
        <taxon>Bacillati</taxon>
        <taxon>Bacillota</taxon>
        <taxon>Bacilli</taxon>
        <taxon>Bacillales</taxon>
        <taxon>Bacillaceae</taxon>
        <taxon>Shouchella</taxon>
    </lineage>
</organism>
<keyword evidence="4" id="KW-0460">Magnesium</keyword>
<proteinExistence type="predicted"/>
<dbReference type="SFLD" id="SFLDG01129">
    <property type="entry name" value="C1.5:_HAD__Beta-PGM__Phosphata"/>
    <property type="match status" value="1"/>
</dbReference>
<evidence type="ECO:0000256" key="4">
    <source>
        <dbReference type="ARBA" id="ARBA00022842"/>
    </source>
</evidence>
<dbReference type="Gene3D" id="1.10.150.520">
    <property type="match status" value="1"/>
</dbReference>
<keyword evidence="3 5" id="KW-0378">Hydrolase</keyword>
<evidence type="ECO:0000313" key="5">
    <source>
        <dbReference type="EMBL" id="MBM7837406.1"/>
    </source>
</evidence>
<dbReference type="EMBL" id="JAFBCV010000001">
    <property type="protein sequence ID" value="MBM7837406.1"/>
    <property type="molecule type" value="Genomic_DNA"/>
</dbReference>
<protein>
    <submittedName>
        <fullName evidence="5">Hydrolase of the HAD superfamily</fullName>
    </submittedName>
</protein>
<dbReference type="SFLD" id="SFLDS00003">
    <property type="entry name" value="Haloacid_Dehalogenase"/>
    <property type="match status" value="1"/>
</dbReference>